<gene>
    <name evidence="1" type="ORF">GCM10009066_25990</name>
</gene>
<dbReference type="AlphaFoldDB" id="A0AAV3SA60"/>
<proteinExistence type="predicted"/>
<organism evidence="1 2">
    <name type="scientific">Halarchaeum salinum</name>
    <dbReference type="NCBI Taxonomy" id="489912"/>
    <lineage>
        <taxon>Archaea</taxon>
        <taxon>Methanobacteriati</taxon>
        <taxon>Methanobacteriota</taxon>
        <taxon>Stenosarchaea group</taxon>
        <taxon>Halobacteria</taxon>
        <taxon>Halobacteriales</taxon>
        <taxon>Halobacteriaceae</taxon>
    </lineage>
</organism>
<evidence type="ECO:0000313" key="1">
    <source>
        <dbReference type="EMBL" id="GAA0311487.1"/>
    </source>
</evidence>
<evidence type="ECO:0000313" key="2">
    <source>
        <dbReference type="Proteomes" id="UP001500837"/>
    </source>
</evidence>
<sequence length="89" mass="9308">MSSDDVGAAENADEGPDEAALAVRDTALEGVDGTPTCTICPADADFYLHEAGRISTFVCWEHVSPYAAAVNGTPEDADRPIAVPLPSFR</sequence>
<name>A0AAV3SA60_9EURY</name>
<dbReference type="RefSeq" id="WP_343749356.1">
    <property type="nucleotide sequence ID" value="NZ_BAAABL010000084.1"/>
</dbReference>
<accession>A0AAV3SA60</accession>
<protein>
    <submittedName>
        <fullName evidence="1">Uncharacterized protein</fullName>
    </submittedName>
</protein>
<comment type="caution">
    <text evidence="1">The sequence shown here is derived from an EMBL/GenBank/DDBJ whole genome shotgun (WGS) entry which is preliminary data.</text>
</comment>
<keyword evidence="2" id="KW-1185">Reference proteome</keyword>
<reference evidence="1 2" key="1">
    <citation type="journal article" date="2019" name="Int. J. Syst. Evol. Microbiol.">
        <title>The Global Catalogue of Microorganisms (GCM) 10K type strain sequencing project: providing services to taxonomists for standard genome sequencing and annotation.</title>
        <authorList>
            <consortium name="The Broad Institute Genomics Platform"/>
            <consortium name="The Broad Institute Genome Sequencing Center for Infectious Disease"/>
            <person name="Wu L."/>
            <person name="Ma J."/>
        </authorList>
    </citation>
    <scope>NUCLEOTIDE SEQUENCE [LARGE SCALE GENOMIC DNA]</scope>
    <source>
        <strain evidence="1 2">JCM 16330</strain>
    </source>
</reference>
<dbReference type="EMBL" id="BAAABL010000084">
    <property type="protein sequence ID" value="GAA0311487.1"/>
    <property type="molecule type" value="Genomic_DNA"/>
</dbReference>
<dbReference type="Proteomes" id="UP001500837">
    <property type="component" value="Unassembled WGS sequence"/>
</dbReference>